<gene>
    <name evidence="4" type="ORF">ASIM_LOCUS17544</name>
</gene>
<reference evidence="4 5" key="2">
    <citation type="submission" date="2018-11" db="EMBL/GenBank/DDBJ databases">
        <authorList>
            <consortium name="Pathogen Informatics"/>
        </authorList>
    </citation>
    <scope>NUCLEOTIDE SEQUENCE [LARGE SCALE GENOMIC DNA]</scope>
</reference>
<feature type="compositionally biased region" description="Polar residues" evidence="1">
    <location>
        <begin position="21"/>
        <end position="37"/>
    </location>
</feature>
<evidence type="ECO:0000313" key="5">
    <source>
        <dbReference type="Proteomes" id="UP000267096"/>
    </source>
</evidence>
<keyword evidence="5" id="KW-1185">Reference proteome</keyword>
<dbReference type="GO" id="GO:0006811">
    <property type="term" value="P:monoatomic ion transport"/>
    <property type="evidence" value="ECO:0007669"/>
    <property type="project" value="InterPro"/>
</dbReference>
<feature type="transmembrane region" description="Helical" evidence="2">
    <location>
        <begin position="183"/>
        <end position="203"/>
    </location>
</feature>
<dbReference type="Gene3D" id="1.20.58.390">
    <property type="entry name" value="Neurotransmitter-gated ion-channel transmembrane domain"/>
    <property type="match status" value="1"/>
</dbReference>
<evidence type="ECO:0000256" key="2">
    <source>
        <dbReference type="SAM" id="Phobius"/>
    </source>
</evidence>
<reference evidence="6" key="1">
    <citation type="submission" date="2017-02" db="UniProtKB">
        <authorList>
            <consortium name="WormBaseParasite"/>
        </authorList>
    </citation>
    <scope>IDENTIFICATION</scope>
</reference>
<evidence type="ECO:0000313" key="4">
    <source>
        <dbReference type="EMBL" id="VDK60665.1"/>
    </source>
</evidence>
<accession>A0A0M3KAZ6</accession>
<organism evidence="6">
    <name type="scientific">Anisakis simplex</name>
    <name type="common">Herring worm</name>
    <dbReference type="NCBI Taxonomy" id="6269"/>
    <lineage>
        <taxon>Eukaryota</taxon>
        <taxon>Metazoa</taxon>
        <taxon>Ecdysozoa</taxon>
        <taxon>Nematoda</taxon>
        <taxon>Chromadorea</taxon>
        <taxon>Rhabditida</taxon>
        <taxon>Spirurina</taxon>
        <taxon>Ascaridomorpha</taxon>
        <taxon>Ascaridoidea</taxon>
        <taxon>Anisakidae</taxon>
        <taxon>Anisakis</taxon>
        <taxon>Anisakis simplex complex</taxon>
    </lineage>
</organism>
<dbReference type="OrthoDB" id="5864977at2759"/>
<proteinExistence type="predicted"/>
<dbReference type="AlphaFoldDB" id="A0A0M3KAZ6"/>
<feature type="region of interest" description="Disordered" evidence="1">
    <location>
        <begin position="16"/>
        <end position="82"/>
    </location>
</feature>
<protein>
    <submittedName>
        <fullName evidence="6">Neur_chan_memb domain-containing protein</fullName>
    </submittedName>
</protein>
<name>A0A0M3KAZ6_ANISI</name>
<keyword evidence="2" id="KW-1133">Transmembrane helix</keyword>
<feature type="compositionally biased region" description="Basic and acidic residues" evidence="1">
    <location>
        <begin position="64"/>
        <end position="74"/>
    </location>
</feature>
<sequence length="209" mass="23616">MAYCRRKRLAALEKALHPSPLDNSTAGDIECSPNTDPISDLEKQDQKPGSVVQVVGGGSVTSLRRQDELHKGPREVLLSDSRMDRDTVVTTRKSISSSASSPKAQPRLIWSNLACSSIRTDIYKGGELKEINEVLEPYLQRIETTMQEVSEFLRTLRQRMDEEDEEEEENYDWHFVAMVVDRFCLFLFSGAILFASSFILINAPRLFSA</sequence>
<evidence type="ECO:0000313" key="6">
    <source>
        <dbReference type="WBParaSite" id="ASIM_0001814201-mRNA-1"/>
    </source>
</evidence>
<dbReference type="InterPro" id="IPR038050">
    <property type="entry name" value="Neuro_actylchol_rec"/>
</dbReference>
<dbReference type="InterPro" id="IPR006029">
    <property type="entry name" value="Neurotrans-gated_channel_TM"/>
</dbReference>
<keyword evidence="2" id="KW-0812">Transmembrane</keyword>
<dbReference type="GO" id="GO:0016020">
    <property type="term" value="C:membrane"/>
    <property type="evidence" value="ECO:0007669"/>
    <property type="project" value="InterPro"/>
</dbReference>
<dbReference type="Proteomes" id="UP000267096">
    <property type="component" value="Unassembled WGS sequence"/>
</dbReference>
<feature type="domain" description="Neurotransmitter-gated ion-channel transmembrane" evidence="3">
    <location>
        <begin position="123"/>
        <end position="198"/>
    </location>
</feature>
<evidence type="ECO:0000259" key="3">
    <source>
        <dbReference type="Pfam" id="PF02932"/>
    </source>
</evidence>
<dbReference type="SUPFAM" id="SSF90112">
    <property type="entry name" value="Neurotransmitter-gated ion-channel transmembrane pore"/>
    <property type="match status" value="1"/>
</dbReference>
<dbReference type="WBParaSite" id="ASIM_0001814201-mRNA-1">
    <property type="protein sequence ID" value="ASIM_0001814201-mRNA-1"/>
    <property type="gene ID" value="ASIM_0001814201"/>
</dbReference>
<dbReference type="Pfam" id="PF02932">
    <property type="entry name" value="Neur_chan_memb"/>
    <property type="match status" value="1"/>
</dbReference>
<dbReference type="EMBL" id="UYRR01034252">
    <property type="protein sequence ID" value="VDK60665.1"/>
    <property type="molecule type" value="Genomic_DNA"/>
</dbReference>
<keyword evidence="2" id="KW-0472">Membrane</keyword>
<evidence type="ECO:0000256" key="1">
    <source>
        <dbReference type="SAM" id="MobiDB-lite"/>
    </source>
</evidence>
<dbReference type="InterPro" id="IPR036719">
    <property type="entry name" value="Neuro-gated_channel_TM_sf"/>
</dbReference>